<dbReference type="EMBL" id="JAEUBF010000452">
    <property type="protein sequence ID" value="KAH3678307.1"/>
    <property type="molecule type" value="Genomic_DNA"/>
</dbReference>
<evidence type="ECO:0000256" key="1">
    <source>
        <dbReference type="ARBA" id="ARBA00004123"/>
    </source>
</evidence>
<evidence type="ECO:0000256" key="7">
    <source>
        <dbReference type="ARBA" id="ARBA00023242"/>
    </source>
</evidence>
<evidence type="ECO:0000256" key="9">
    <source>
        <dbReference type="PROSITE-ProRule" id="PRU00103"/>
    </source>
</evidence>
<dbReference type="SMART" id="SM00913">
    <property type="entry name" value="IBN_N"/>
    <property type="match status" value="1"/>
</dbReference>
<comment type="subcellular location">
    <subcellularLocation>
        <location evidence="2">Cytoplasm</location>
    </subcellularLocation>
    <subcellularLocation>
        <location evidence="1">Nucleus</location>
    </subcellularLocation>
</comment>
<name>A0A9P8PUC7_9ASCO</name>
<keyword evidence="13" id="KW-1185">Reference proteome</keyword>
<dbReference type="SUPFAM" id="SSF48371">
    <property type="entry name" value="ARM repeat"/>
    <property type="match status" value="1"/>
</dbReference>
<evidence type="ECO:0000256" key="3">
    <source>
        <dbReference type="ARBA" id="ARBA00022448"/>
    </source>
</evidence>
<keyword evidence="6" id="KW-0653">Protein transport</keyword>
<feature type="compositionally biased region" description="Acidic residues" evidence="10">
    <location>
        <begin position="318"/>
        <end position="329"/>
    </location>
</feature>
<dbReference type="Gene3D" id="1.25.10.10">
    <property type="entry name" value="Leucine-rich Repeat Variant"/>
    <property type="match status" value="2"/>
</dbReference>
<evidence type="ECO:0000313" key="13">
    <source>
        <dbReference type="Proteomes" id="UP000769528"/>
    </source>
</evidence>
<dbReference type="Pfam" id="PF03810">
    <property type="entry name" value="IBN_N"/>
    <property type="match status" value="1"/>
</dbReference>
<sequence length="901" mass="101079">MSWEPNYDAVGQLKHILQGTLSSNGQERIQATEALEQAKYQQDFKNYLLYILVLDSGESSAQIRASAGLALKNSINKDFQLASNEFLLNNVIKGLLIDEALARNITGNVITTMFSQLGVSKWPSILPQLIELAEKGDGKAQEGAASTLAKICEDSSHILDNEFQGERPLDFMVPKFIELTGSSSNKVRAKSLNSLNHIMLLKTQSFLVHLDSFLQRLFQLAVDQDEEVRKNVCMSFTTILETRPDKLVPHLSDVINYALHSIQHSEPEVALEAADFILALSTSDIPENLIQPHLHNILPVLLQNIVYDEMDIVLLEAEDEDDANQEDKDEDIRPTAAKIKSSHTAKSNTNNGQNNVVNHEGVDNDDDEDDDEEEDGDDDFVSEWNIRRCAGATLDVLTTSLPKEVLDIILPILRENIVSEQWPVREAAILAFGAVAEGGYEYASRQLPALIPFLVERLQDKEASIRQITCWTLGRYSPWICSEAIEEGGQFNNYFNHTFKAILQSCLDKKKNVQQSACSSIAHFIENADPELIQPYDKPLIQTFERCFKVYKRLNLIVLYDALQTLINKIELDDEGTAILLPILIAKWEILQDEDKELWPLLECMSSVAASLGEKFAPYAIQVHQRAVRILSNCIELEKQTIVNPTIITPEKDFIITSIDLIDGLVQGLEEHSGELIDENLISLLLETFEDTNDDVRQSSYALLGDLAINTPNKLNNKLSSIVSSIGQEIIARSNDNFPVVNNATWALGEMSLRLDLSQYLEKLIGLLIDLINSQINETALENGAITIGRIGINSPEIFANHIPEFALSWCTYMMYMEENEEKETSFQGMCNIILNNPVGLNESTLPMFVNCISMYQSPGQKLAEIFQKLLLGYKQMLGDNWGLFIGKIENSAELIHKYQL</sequence>
<dbReference type="GO" id="GO:0005737">
    <property type="term" value="C:cytoplasm"/>
    <property type="evidence" value="ECO:0007669"/>
    <property type="project" value="UniProtKB-SubCell"/>
</dbReference>
<accession>A0A9P8PUC7</accession>
<dbReference type="OrthoDB" id="951172at2759"/>
<feature type="domain" description="Importin N-terminal" evidence="11">
    <location>
        <begin position="31"/>
        <end position="115"/>
    </location>
</feature>
<reference evidence="12" key="1">
    <citation type="journal article" date="2021" name="Open Biol.">
        <title>Shared evolutionary footprints suggest mitochondrial oxidative damage underlies multiple complex I losses in fungi.</title>
        <authorList>
            <person name="Schikora-Tamarit M.A."/>
            <person name="Marcet-Houben M."/>
            <person name="Nosek J."/>
            <person name="Gabaldon T."/>
        </authorList>
    </citation>
    <scope>NUCLEOTIDE SEQUENCE</scope>
    <source>
        <strain evidence="12">CBS6341</strain>
    </source>
</reference>
<feature type="compositionally biased region" description="Acidic residues" evidence="10">
    <location>
        <begin position="363"/>
        <end position="381"/>
    </location>
</feature>
<comment type="caution">
    <text evidence="12">The sequence shown here is derived from an EMBL/GenBank/DDBJ whole genome shotgun (WGS) entry which is preliminary data.</text>
</comment>
<gene>
    <name evidence="12" type="ORF">WICMUC_001588</name>
</gene>
<evidence type="ECO:0000256" key="10">
    <source>
        <dbReference type="SAM" id="MobiDB-lite"/>
    </source>
</evidence>
<dbReference type="InterPro" id="IPR016024">
    <property type="entry name" value="ARM-type_fold"/>
</dbReference>
<reference evidence="12" key="2">
    <citation type="submission" date="2021-01" db="EMBL/GenBank/DDBJ databases">
        <authorList>
            <person name="Schikora-Tamarit M.A."/>
        </authorList>
    </citation>
    <scope>NUCLEOTIDE SEQUENCE</scope>
    <source>
        <strain evidence="12">CBS6341</strain>
    </source>
</reference>
<keyword evidence="7" id="KW-0539">Nucleus</keyword>
<dbReference type="InterPro" id="IPR021133">
    <property type="entry name" value="HEAT_type_2"/>
</dbReference>
<keyword evidence="5" id="KW-0677">Repeat</keyword>
<dbReference type="InterPro" id="IPR001494">
    <property type="entry name" value="Importin-beta_N"/>
</dbReference>
<evidence type="ECO:0000256" key="6">
    <source>
        <dbReference type="ARBA" id="ARBA00022927"/>
    </source>
</evidence>
<proteinExistence type="inferred from homology"/>
<dbReference type="PANTHER" id="PTHR10527">
    <property type="entry name" value="IMPORTIN BETA"/>
    <property type="match status" value="1"/>
</dbReference>
<dbReference type="PROSITE" id="PS50077">
    <property type="entry name" value="HEAT_REPEAT"/>
    <property type="match status" value="1"/>
</dbReference>
<dbReference type="InterPro" id="IPR011989">
    <property type="entry name" value="ARM-like"/>
</dbReference>
<evidence type="ECO:0000256" key="4">
    <source>
        <dbReference type="ARBA" id="ARBA00022490"/>
    </source>
</evidence>
<evidence type="ECO:0000259" key="11">
    <source>
        <dbReference type="PROSITE" id="PS50166"/>
    </source>
</evidence>
<dbReference type="FunFam" id="1.25.10.10:FF:000028">
    <property type="entry name" value="Transportin-1 isoform 1"/>
    <property type="match status" value="1"/>
</dbReference>
<evidence type="ECO:0000256" key="2">
    <source>
        <dbReference type="ARBA" id="ARBA00004496"/>
    </source>
</evidence>
<protein>
    <recommendedName>
        <fullName evidence="11">Importin N-terminal domain-containing protein</fullName>
    </recommendedName>
</protein>
<dbReference type="GO" id="GO:0006606">
    <property type="term" value="P:protein import into nucleus"/>
    <property type="evidence" value="ECO:0007669"/>
    <property type="project" value="InterPro"/>
</dbReference>
<dbReference type="InterPro" id="IPR040122">
    <property type="entry name" value="Importin_beta"/>
</dbReference>
<feature type="compositionally biased region" description="Low complexity" evidence="10">
    <location>
        <begin position="348"/>
        <end position="359"/>
    </location>
</feature>
<dbReference type="AlphaFoldDB" id="A0A9P8PUC7"/>
<feature type="region of interest" description="Disordered" evidence="10">
    <location>
        <begin position="318"/>
        <end position="381"/>
    </location>
</feature>
<comment type="similarity">
    <text evidence="8">Belongs to the importin beta family. Importin beta-2 subfamily.</text>
</comment>
<dbReference type="GO" id="GO:0031267">
    <property type="term" value="F:small GTPase binding"/>
    <property type="evidence" value="ECO:0007669"/>
    <property type="project" value="InterPro"/>
</dbReference>
<keyword evidence="3" id="KW-0813">Transport</keyword>
<evidence type="ECO:0000256" key="8">
    <source>
        <dbReference type="ARBA" id="ARBA00038423"/>
    </source>
</evidence>
<keyword evidence="4" id="KW-0963">Cytoplasm</keyword>
<dbReference type="Proteomes" id="UP000769528">
    <property type="component" value="Unassembled WGS sequence"/>
</dbReference>
<feature type="repeat" description="HEAT" evidence="9">
    <location>
        <begin position="450"/>
        <end position="487"/>
    </location>
</feature>
<evidence type="ECO:0000256" key="5">
    <source>
        <dbReference type="ARBA" id="ARBA00022737"/>
    </source>
</evidence>
<evidence type="ECO:0000313" key="12">
    <source>
        <dbReference type="EMBL" id="KAH3678307.1"/>
    </source>
</evidence>
<organism evidence="12 13">
    <name type="scientific">Wickerhamomyces mucosus</name>
    <dbReference type="NCBI Taxonomy" id="1378264"/>
    <lineage>
        <taxon>Eukaryota</taxon>
        <taxon>Fungi</taxon>
        <taxon>Dikarya</taxon>
        <taxon>Ascomycota</taxon>
        <taxon>Saccharomycotina</taxon>
        <taxon>Saccharomycetes</taxon>
        <taxon>Phaffomycetales</taxon>
        <taxon>Wickerhamomycetaceae</taxon>
        <taxon>Wickerhamomyces</taxon>
    </lineage>
</organism>
<dbReference type="PROSITE" id="PS50166">
    <property type="entry name" value="IMPORTIN_B_NT"/>
    <property type="match status" value="1"/>
</dbReference>
<dbReference type="Pfam" id="PF13513">
    <property type="entry name" value="HEAT_EZ"/>
    <property type="match status" value="1"/>
</dbReference>
<dbReference type="GO" id="GO:0031981">
    <property type="term" value="C:nuclear lumen"/>
    <property type="evidence" value="ECO:0007669"/>
    <property type="project" value="UniProtKB-ARBA"/>
</dbReference>